<dbReference type="Gene3D" id="2.30.30.140">
    <property type="match status" value="1"/>
</dbReference>
<dbReference type="OrthoDB" id="446727at2759"/>
<proteinExistence type="predicted"/>
<organism evidence="1 2">
    <name type="scientific">Symbiodinium natans</name>
    <dbReference type="NCBI Taxonomy" id="878477"/>
    <lineage>
        <taxon>Eukaryota</taxon>
        <taxon>Sar</taxon>
        <taxon>Alveolata</taxon>
        <taxon>Dinophyceae</taxon>
        <taxon>Suessiales</taxon>
        <taxon>Symbiodiniaceae</taxon>
        <taxon>Symbiodinium</taxon>
    </lineage>
</organism>
<protein>
    <submittedName>
        <fullName evidence="1">Uncharacterized protein</fullName>
    </submittedName>
</protein>
<evidence type="ECO:0000313" key="1">
    <source>
        <dbReference type="EMBL" id="CAE7256050.1"/>
    </source>
</evidence>
<dbReference type="AlphaFoldDB" id="A0A812M0Z2"/>
<gene>
    <name evidence="1" type="ORF">SNAT2548_LOCUS13099</name>
</gene>
<accession>A0A812M0Z2</accession>
<sequence>DVVFAPWAEDGFDYEATIDHIDEASECCTVSWADGGQTCREVRLPALISPLGSPCVNALRRRPQEVRLWASRRALRAALLAWQAQAEAGAAHDAFVDLAGLLCDVSAAECRLALAVPFWSSPGLELARNALQRGRFAAERAYKPDARALAVLCSQRAEMLRLEQGSQLADVLSLHGRAAEHLAAAHWRREQ</sequence>
<keyword evidence="2" id="KW-1185">Reference proteome</keyword>
<dbReference type="EMBL" id="CAJNDS010001340">
    <property type="protein sequence ID" value="CAE7256050.1"/>
    <property type="molecule type" value="Genomic_DNA"/>
</dbReference>
<feature type="non-terminal residue" evidence="1">
    <location>
        <position position="1"/>
    </location>
</feature>
<feature type="non-terminal residue" evidence="1">
    <location>
        <position position="191"/>
    </location>
</feature>
<comment type="caution">
    <text evidence="1">The sequence shown here is derived from an EMBL/GenBank/DDBJ whole genome shotgun (WGS) entry which is preliminary data.</text>
</comment>
<reference evidence="1" key="1">
    <citation type="submission" date="2021-02" db="EMBL/GenBank/DDBJ databases">
        <authorList>
            <person name="Dougan E. K."/>
            <person name="Rhodes N."/>
            <person name="Thang M."/>
            <person name="Chan C."/>
        </authorList>
    </citation>
    <scope>NUCLEOTIDE SEQUENCE</scope>
</reference>
<name>A0A812M0Z2_9DINO</name>
<dbReference type="Proteomes" id="UP000604046">
    <property type="component" value="Unassembled WGS sequence"/>
</dbReference>
<evidence type="ECO:0000313" key="2">
    <source>
        <dbReference type="Proteomes" id="UP000604046"/>
    </source>
</evidence>